<evidence type="ECO:0000313" key="7">
    <source>
        <dbReference type="EMBL" id="KAI6781554.1"/>
    </source>
</evidence>
<evidence type="ECO:0000256" key="4">
    <source>
        <dbReference type="ARBA" id="ARBA00023163"/>
    </source>
</evidence>
<dbReference type="GO" id="GO:0005634">
    <property type="term" value="C:nucleus"/>
    <property type="evidence" value="ECO:0007669"/>
    <property type="project" value="UniProtKB-SubCell"/>
</dbReference>
<name>A0A9P9Y108_9HYPO</name>
<dbReference type="GO" id="GO:0003677">
    <property type="term" value="F:DNA binding"/>
    <property type="evidence" value="ECO:0007669"/>
    <property type="project" value="InterPro"/>
</dbReference>
<evidence type="ECO:0000256" key="5">
    <source>
        <dbReference type="ARBA" id="ARBA00023242"/>
    </source>
</evidence>
<reference evidence="7" key="1">
    <citation type="journal article" date="2021" name="J Fungi (Basel)">
        <title>Genomic and Metabolomic Analyses of the Marine Fungus Emericellopsis cladophorae: Insights into Saltwater Adaptability Mechanisms and Its Biosynthetic Potential.</title>
        <authorList>
            <person name="Goncalves M.F.M."/>
            <person name="Hilario S."/>
            <person name="Van de Peer Y."/>
            <person name="Esteves A.C."/>
            <person name="Alves A."/>
        </authorList>
    </citation>
    <scope>NUCLEOTIDE SEQUENCE</scope>
    <source>
        <strain evidence="7">MUM 19.33</strain>
    </source>
</reference>
<dbReference type="Pfam" id="PF04082">
    <property type="entry name" value="Fungal_trans"/>
    <property type="match status" value="1"/>
</dbReference>
<dbReference type="InterPro" id="IPR050815">
    <property type="entry name" value="TF_fung"/>
</dbReference>
<comment type="subcellular location">
    <subcellularLocation>
        <location evidence="1">Nucleus</location>
    </subcellularLocation>
</comment>
<keyword evidence="2" id="KW-0479">Metal-binding</keyword>
<sequence>MPVLPTSPALPRKGLRCGYHNAPTPTPLAVRGPDLPVAAGLLSTRPLHYFTVPAGNPAVSEINLHVLVQRSIRAAGLFVDDVSSRYFKGIHRYLPTISRSRFQHDLIGPGAVPSAGFSVLLLAMCLTHSCPTLERRAHASSRNPSQVDYDSLHLTAMTLFVQVQAQCPPSLYLLQAGLLLAVYEYISGRPDKAFASISGCARMAYAARIHVCNQQSPQPPWRPIDAACTALAYRLQVQEAANTWWGIFISERLLERDDFLDAEIVPHIPVSYLTSVGIESFGRAAQAAWLLDQVTKALDISDASSQLFQLHGLDATLQSFLVALMQQCSAGQEKFCEAIAITIRKTEWEKDGLLQSAEERLRTSLDEFSQHREEVDI</sequence>
<evidence type="ECO:0000313" key="8">
    <source>
        <dbReference type="Proteomes" id="UP001055219"/>
    </source>
</evidence>
<dbReference type="EMBL" id="JAGIXG020000020">
    <property type="protein sequence ID" value="KAI6781554.1"/>
    <property type="molecule type" value="Genomic_DNA"/>
</dbReference>
<dbReference type="GO" id="GO:0008270">
    <property type="term" value="F:zinc ion binding"/>
    <property type="evidence" value="ECO:0007669"/>
    <property type="project" value="InterPro"/>
</dbReference>
<keyword evidence="4" id="KW-0804">Transcription</keyword>
<dbReference type="GO" id="GO:0000981">
    <property type="term" value="F:DNA-binding transcription factor activity, RNA polymerase II-specific"/>
    <property type="evidence" value="ECO:0007669"/>
    <property type="project" value="InterPro"/>
</dbReference>
<dbReference type="PANTHER" id="PTHR47338">
    <property type="entry name" value="ZN(II)2CYS6 TRANSCRIPTION FACTOR (EUROFUNG)-RELATED"/>
    <property type="match status" value="1"/>
</dbReference>
<dbReference type="CDD" id="cd12148">
    <property type="entry name" value="fungal_TF_MHR"/>
    <property type="match status" value="1"/>
</dbReference>
<keyword evidence="3" id="KW-0805">Transcription regulation</keyword>
<dbReference type="GeneID" id="75831750"/>
<dbReference type="InterPro" id="IPR007219">
    <property type="entry name" value="XnlR_reg_dom"/>
</dbReference>
<evidence type="ECO:0000256" key="3">
    <source>
        <dbReference type="ARBA" id="ARBA00023015"/>
    </source>
</evidence>
<protein>
    <recommendedName>
        <fullName evidence="6">Xylanolytic transcriptional activator regulatory domain-containing protein</fullName>
    </recommendedName>
</protein>
<organism evidence="7 8">
    <name type="scientific">Emericellopsis cladophorae</name>
    <dbReference type="NCBI Taxonomy" id="2686198"/>
    <lineage>
        <taxon>Eukaryota</taxon>
        <taxon>Fungi</taxon>
        <taxon>Dikarya</taxon>
        <taxon>Ascomycota</taxon>
        <taxon>Pezizomycotina</taxon>
        <taxon>Sordariomycetes</taxon>
        <taxon>Hypocreomycetidae</taxon>
        <taxon>Hypocreales</taxon>
        <taxon>Bionectriaceae</taxon>
        <taxon>Emericellopsis</taxon>
    </lineage>
</organism>
<feature type="domain" description="Xylanolytic transcriptional activator regulatory" evidence="6">
    <location>
        <begin position="84"/>
        <end position="253"/>
    </location>
</feature>
<evidence type="ECO:0000259" key="6">
    <source>
        <dbReference type="Pfam" id="PF04082"/>
    </source>
</evidence>
<accession>A0A9P9Y108</accession>
<proteinExistence type="predicted"/>
<dbReference type="PANTHER" id="PTHR47338:SF20">
    <property type="entry name" value="ZN(II)2CYS6 TRANSCRIPTION FACTOR (EUROFUNG)"/>
    <property type="match status" value="1"/>
</dbReference>
<dbReference type="RefSeq" id="XP_051362410.1">
    <property type="nucleotide sequence ID" value="XM_051506206.1"/>
</dbReference>
<keyword evidence="5" id="KW-0539">Nucleus</keyword>
<dbReference type="AlphaFoldDB" id="A0A9P9Y108"/>
<reference evidence="7" key="2">
    <citation type="submission" date="2022-07" db="EMBL/GenBank/DDBJ databases">
        <authorList>
            <person name="Goncalves M.F.M."/>
            <person name="Hilario S."/>
            <person name="Van De Peer Y."/>
            <person name="Esteves A.C."/>
            <person name="Alves A."/>
        </authorList>
    </citation>
    <scope>NUCLEOTIDE SEQUENCE</scope>
    <source>
        <strain evidence="7">MUM 19.33</strain>
    </source>
</reference>
<keyword evidence="8" id="KW-1185">Reference proteome</keyword>
<comment type="caution">
    <text evidence="7">The sequence shown here is derived from an EMBL/GenBank/DDBJ whole genome shotgun (WGS) entry which is preliminary data.</text>
</comment>
<evidence type="ECO:0000256" key="2">
    <source>
        <dbReference type="ARBA" id="ARBA00022723"/>
    </source>
</evidence>
<gene>
    <name evidence="7" type="ORF">J7T54_005265</name>
</gene>
<dbReference type="OrthoDB" id="270167at2759"/>
<dbReference type="GO" id="GO:0006351">
    <property type="term" value="P:DNA-templated transcription"/>
    <property type="evidence" value="ECO:0007669"/>
    <property type="project" value="InterPro"/>
</dbReference>
<dbReference type="Proteomes" id="UP001055219">
    <property type="component" value="Unassembled WGS sequence"/>
</dbReference>
<evidence type="ECO:0000256" key="1">
    <source>
        <dbReference type="ARBA" id="ARBA00004123"/>
    </source>
</evidence>